<organism evidence="4 5">
    <name type="scientific">Fusarium tricinctum</name>
    <dbReference type="NCBI Taxonomy" id="61284"/>
    <lineage>
        <taxon>Eukaryota</taxon>
        <taxon>Fungi</taxon>
        <taxon>Dikarya</taxon>
        <taxon>Ascomycota</taxon>
        <taxon>Pezizomycotina</taxon>
        <taxon>Sordariomycetes</taxon>
        <taxon>Hypocreomycetidae</taxon>
        <taxon>Hypocreales</taxon>
        <taxon>Nectriaceae</taxon>
        <taxon>Fusarium</taxon>
        <taxon>Fusarium tricinctum species complex</taxon>
    </lineage>
</organism>
<dbReference type="GO" id="GO:0016787">
    <property type="term" value="F:hydrolase activity"/>
    <property type="evidence" value="ECO:0007669"/>
    <property type="project" value="UniProtKB-KW"/>
</dbReference>
<dbReference type="OrthoDB" id="428260at2759"/>
<protein>
    <submittedName>
        <fullName evidence="4">Beta-lactamase/transpeptidase-like protein</fullName>
    </submittedName>
</protein>
<comment type="caution">
    <text evidence="4">The sequence shown here is derived from an EMBL/GenBank/DDBJ whole genome shotgun (WGS) entry which is preliminary data.</text>
</comment>
<keyword evidence="5" id="KW-1185">Reference proteome</keyword>
<feature type="domain" description="Beta-lactamase-related" evidence="3">
    <location>
        <begin position="40"/>
        <end position="400"/>
    </location>
</feature>
<dbReference type="PANTHER" id="PTHR43283:SF17">
    <property type="entry name" value="(LOVD), PUTATIVE (AFU_ORTHOLOGUE AFUA_5G00920)-RELATED"/>
    <property type="match status" value="1"/>
</dbReference>
<reference evidence="4" key="1">
    <citation type="journal article" date="2021" name="Nat. Commun.">
        <title>Genetic determinants of endophytism in the Arabidopsis root mycobiome.</title>
        <authorList>
            <person name="Mesny F."/>
            <person name="Miyauchi S."/>
            <person name="Thiergart T."/>
            <person name="Pickel B."/>
            <person name="Atanasova L."/>
            <person name="Karlsson M."/>
            <person name="Huettel B."/>
            <person name="Barry K.W."/>
            <person name="Haridas S."/>
            <person name="Chen C."/>
            <person name="Bauer D."/>
            <person name="Andreopoulos W."/>
            <person name="Pangilinan J."/>
            <person name="LaButti K."/>
            <person name="Riley R."/>
            <person name="Lipzen A."/>
            <person name="Clum A."/>
            <person name="Drula E."/>
            <person name="Henrissat B."/>
            <person name="Kohler A."/>
            <person name="Grigoriev I.V."/>
            <person name="Martin F.M."/>
            <person name="Hacquard S."/>
        </authorList>
    </citation>
    <scope>NUCLEOTIDE SEQUENCE</scope>
    <source>
        <strain evidence="4">MPI-SDFR-AT-0068</strain>
    </source>
</reference>
<comment type="similarity">
    <text evidence="1">Belongs to the class-A beta-lactamase family.</text>
</comment>
<name>A0A8K0W8H4_9HYPO</name>
<dbReference type="PANTHER" id="PTHR43283">
    <property type="entry name" value="BETA-LACTAMASE-RELATED"/>
    <property type="match status" value="1"/>
</dbReference>
<evidence type="ECO:0000256" key="2">
    <source>
        <dbReference type="ARBA" id="ARBA00022801"/>
    </source>
</evidence>
<evidence type="ECO:0000259" key="3">
    <source>
        <dbReference type="Pfam" id="PF00144"/>
    </source>
</evidence>
<dbReference type="Proteomes" id="UP000813427">
    <property type="component" value="Unassembled WGS sequence"/>
</dbReference>
<accession>A0A8K0W8H4</accession>
<evidence type="ECO:0000256" key="1">
    <source>
        <dbReference type="ARBA" id="ARBA00009009"/>
    </source>
</evidence>
<evidence type="ECO:0000313" key="4">
    <source>
        <dbReference type="EMBL" id="KAH7238160.1"/>
    </source>
</evidence>
<sequence>MISRSRLVTRRLYFLTRSFVLQSYSAIRPFSILTMSKALESKFQTAIDSGKVNGAVICAINSKGDFAYNKVLGQRTLLSGEKRPQQLDDLICLASATKIIATIASMQCVEDGLLTLQGDLSNIAPELAEKKVLMGFSEEDDTPLLEPAKRPITLEMLLTHTAGTSYDFLDPVIGKWSSKYKPKDGGKKTVEDMFIYPLSHQPGESWMYGSGLDWAGRIVERVTGNTLEEHLYERILKPLGLKNDAQFQPVTREDLRERLVELNPDDPEGHGYAVMGEGASINGRTEGCFGGHGLAMPASIFIKIIQSLLANDGKLLKPETVDSMFQHHSSPEAHAGQRAKLAGPLGSFFRVGIGEDIKVGHGLGGVLTLEDVDGWYGSHTMTWGGGLTVAWFIDRKNDICGIGAVCAALPLDGETKKMATELKDVFRKDIYHVYDEWKGKQ</sequence>
<dbReference type="InterPro" id="IPR012338">
    <property type="entry name" value="Beta-lactam/transpept-like"/>
</dbReference>
<dbReference type="Gene3D" id="3.40.710.10">
    <property type="entry name" value="DD-peptidase/beta-lactamase superfamily"/>
    <property type="match status" value="1"/>
</dbReference>
<dbReference type="SUPFAM" id="SSF56601">
    <property type="entry name" value="beta-lactamase/transpeptidase-like"/>
    <property type="match status" value="1"/>
</dbReference>
<evidence type="ECO:0000313" key="5">
    <source>
        <dbReference type="Proteomes" id="UP000813427"/>
    </source>
</evidence>
<gene>
    <name evidence="4" type="ORF">BKA59DRAFT_481513</name>
</gene>
<dbReference type="EMBL" id="JAGPXF010000006">
    <property type="protein sequence ID" value="KAH7238160.1"/>
    <property type="molecule type" value="Genomic_DNA"/>
</dbReference>
<dbReference type="Pfam" id="PF00144">
    <property type="entry name" value="Beta-lactamase"/>
    <property type="match status" value="1"/>
</dbReference>
<dbReference type="AlphaFoldDB" id="A0A8K0W8H4"/>
<keyword evidence="2" id="KW-0378">Hydrolase</keyword>
<proteinExistence type="inferred from homology"/>
<dbReference type="InterPro" id="IPR050789">
    <property type="entry name" value="Diverse_Enzym_Activities"/>
</dbReference>
<dbReference type="InterPro" id="IPR001466">
    <property type="entry name" value="Beta-lactam-related"/>
</dbReference>